<organism evidence="2 3">
    <name type="scientific">Microbacterium dauci</name>
    <dbReference type="NCBI Taxonomy" id="3048008"/>
    <lineage>
        <taxon>Bacteria</taxon>
        <taxon>Bacillati</taxon>
        <taxon>Actinomycetota</taxon>
        <taxon>Actinomycetes</taxon>
        <taxon>Micrococcales</taxon>
        <taxon>Microbacteriaceae</taxon>
        <taxon>Microbacterium</taxon>
    </lineage>
</organism>
<name>A0ABT6ZBD1_9MICO</name>
<evidence type="ECO:0000313" key="3">
    <source>
        <dbReference type="Proteomes" id="UP001321481"/>
    </source>
</evidence>
<proteinExistence type="predicted"/>
<sequence>MAAADAALRGDPSLTPETLRGDNETRTTSRGRAHARWVIDRASAQRESVLESISDAALEWLGFPPAVLQQEFAAEGGRIDRGDFWWRNLRLLGEADGEFKYDGRFGDPSALLRERHARDRRLLGGGIRAIAHWGWIDVARVWPLRDLLLGHGLMQLRAPDLPRLHSLIQTLAPYDRLLSSLRGSRRRGAASIESTTDGRENG</sequence>
<accession>A0ABT6ZBD1</accession>
<feature type="region of interest" description="Disordered" evidence="1">
    <location>
        <begin position="1"/>
        <end position="31"/>
    </location>
</feature>
<comment type="caution">
    <text evidence="2">The sequence shown here is derived from an EMBL/GenBank/DDBJ whole genome shotgun (WGS) entry which is preliminary data.</text>
</comment>
<protein>
    <submittedName>
        <fullName evidence="2">Uncharacterized protein</fullName>
    </submittedName>
</protein>
<reference evidence="2 3" key="1">
    <citation type="submission" date="2023-05" db="EMBL/GenBank/DDBJ databases">
        <title>Microbacterium dauci sp.nov., Isolated from Carrot Rhizosphere Soil.</title>
        <authorList>
            <person name="Xiao Z."/>
            <person name="Zheng J."/>
        </authorList>
    </citation>
    <scope>NUCLEOTIDE SEQUENCE [LARGE SCALE GENOMIC DNA]</scope>
    <source>
        <strain evidence="2 3">LX3-4</strain>
    </source>
</reference>
<dbReference type="EMBL" id="JASJND010000001">
    <property type="protein sequence ID" value="MDJ1113467.1"/>
    <property type="molecule type" value="Genomic_DNA"/>
</dbReference>
<evidence type="ECO:0000313" key="2">
    <source>
        <dbReference type="EMBL" id="MDJ1113467.1"/>
    </source>
</evidence>
<gene>
    <name evidence="2" type="ORF">QNI14_03260</name>
</gene>
<evidence type="ECO:0000256" key="1">
    <source>
        <dbReference type="SAM" id="MobiDB-lite"/>
    </source>
</evidence>
<dbReference type="RefSeq" id="WP_283714773.1">
    <property type="nucleotide sequence ID" value="NZ_JASJND010000001.1"/>
</dbReference>
<keyword evidence="3" id="KW-1185">Reference proteome</keyword>
<dbReference type="Proteomes" id="UP001321481">
    <property type="component" value="Unassembled WGS sequence"/>
</dbReference>